<gene>
    <name evidence="2" type="ORF">ADS79_29440</name>
    <name evidence="1" type="ORF">BRE01_23850</name>
</gene>
<reference evidence="3" key="1">
    <citation type="submission" date="2015-07" db="EMBL/GenBank/DDBJ databases">
        <title>Genome sequencing project for genomic taxonomy and phylogenomics of Bacillus-like bacteria.</title>
        <authorList>
            <person name="Liu B."/>
            <person name="Wang J."/>
            <person name="Zhu Y."/>
            <person name="Liu G."/>
            <person name="Chen Q."/>
            <person name="Chen Z."/>
            <person name="Lan J."/>
            <person name="Che J."/>
            <person name="Ge C."/>
            <person name="Shi H."/>
            <person name="Pan Z."/>
            <person name="Liu X."/>
        </authorList>
    </citation>
    <scope>NUCLEOTIDE SEQUENCE [LARGE SCALE GENOMIC DNA]</scope>
    <source>
        <strain evidence="3">DSM 9887</strain>
    </source>
</reference>
<evidence type="ECO:0000313" key="4">
    <source>
        <dbReference type="Proteomes" id="UP000319578"/>
    </source>
</evidence>
<dbReference type="Proteomes" id="UP000319578">
    <property type="component" value="Unassembled WGS sequence"/>
</dbReference>
<keyword evidence="4" id="KW-1185">Reference proteome</keyword>
<dbReference type="STRING" id="54915.ADS79_29440"/>
<sequence length="63" mass="7105">MAKKEQQAQSPELVQTKREWIESAAYFGAERFEVAGALFSETEQQPLAESQVKSRLNKYKGGV</sequence>
<accession>A0A0K9YP51</accession>
<reference evidence="1 4" key="3">
    <citation type="submission" date="2019-06" db="EMBL/GenBank/DDBJ databases">
        <title>Whole genome shotgun sequence of Brevibacillus reuszeri NBRC 15719.</title>
        <authorList>
            <person name="Hosoyama A."/>
            <person name="Uohara A."/>
            <person name="Ohji S."/>
            <person name="Ichikawa N."/>
        </authorList>
    </citation>
    <scope>NUCLEOTIDE SEQUENCE [LARGE SCALE GENOMIC DNA]</scope>
    <source>
        <strain evidence="1 4">NBRC 15719</strain>
    </source>
</reference>
<proteinExistence type="predicted"/>
<comment type="caution">
    <text evidence="2">The sequence shown here is derived from an EMBL/GenBank/DDBJ whole genome shotgun (WGS) entry which is preliminary data.</text>
</comment>
<dbReference type="PATRIC" id="fig|54915.3.peg.5105"/>
<dbReference type="AlphaFoldDB" id="A0A0K9YP51"/>
<name>A0A0K9YP51_9BACL</name>
<dbReference type="EMBL" id="LGIQ01000011">
    <property type="protein sequence ID" value="KNB69955.1"/>
    <property type="molecule type" value="Genomic_DNA"/>
</dbReference>
<reference evidence="2" key="2">
    <citation type="submission" date="2015-07" db="EMBL/GenBank/DDBJ databases">
        <title>MeaNS - Measles Nucleotide Surveillance Program.</title>
        <authorList>
            <person name="Tran T."/>
            <person name="Druce J."/>
        </authorList>
    </citation>
    <scope>NUCLEOTIDE SEQUENCE</scope>
    <source>
        <strain evidence="2">DSM 9887</strain>
    </source>
</reference>
<dbReference type="EMBL" id="BJON01000009">
    <property type="protein sequence ID" value="GED68683.1"/>
    <property type="molecule type" value="Genomic_DNA"/>
</dbReference>
<protein>
    <submittedName>
        <fullName evidence="2">Uncharacterized protein</fullName>
    </submittedName>
</protein>
<dbReference type="OrthoDB" id="2625749at2"/>
<dbReference type="Proteomes" id="UP000036834">
    <property type="component" value="Unassembled WGS sequence"/>
</dbReference>
<evidence type="ECO:0000313" key="2">
    <source>
        <dbReference type="EMBL" id="KNB69955.1"/>
    </source>
</evidence>
<organism evidence="2 3">
    <name type="scientific">Brevibacillus reuszeri</name>
    <dbReference type="NCBI Taxonomy" id="54915"/>
    <lineage>
        <taxon>Bacteria</taxon>
        <taxon>Bacillati</taxon>
        <taxon>Bacillota</taxon>
        <taxon>Bacilli</taxon>
        <taxon>Bacillales</taxon>
        <taxon>Paenibacillaceae</taxon>
        <taxon>Brevibacillus</taxon>
    </lineage>
</organism>
<evidence type="ECO:0000313" key="3">
    <source>
        <dbReference type="Proteomes" id="UP000036834"/>
    </source>
</evidence>
<evidence type="ECO:0000313" key="1">
    <source>
        <dbReference type="EMBL" id="GED68683.1"/>
    </source>
</evidence>
<dbReference type="RefSeq" id="WP_049741994.1">
    <property type="nucleotide sequence ID" value="NZ_BJON01000009.1"/>
</dbReference>